<dbReference type="STRING" id="1217799.DEALK_13550"/>
<comment type="caution">
    <text evidence="1">The sequence shown here is derived from an EMBL/GenBank/DDBJ whole genome shotgun (WGS) entry which is preliminary data.</text>
</comment>
<dbReference type="RefSeq" id="WP_058439480.1">
    <property type="nucleotide sequence ID" value="NZ_KQ758903.1"/>
</dbReference>
<evidence type="ECO:0000313" key="1">
    <source>
        <dbReference type="EMBL" id="KTB48509.1"/>
    </source>
</evidence>
<accession>A0A0W0GIY0</accession>
<reference evidence="1 2" key="1">
    <citation type="submission" date="2015-06" db="EMBL/GenBank/DDBJ databases">
        <title>Genome sequence of the organohalide-respiring Dehalogenimonas alkenigignens type strain (IP3-3T).</title>
        <authorList>
            <person name="Key T.A."/>
            <person name="Richmond D.P."/>
            <person name="Bowman K.S."/>
            <person name="Cho Y.-J."/>
            <person name="Chun J."/>
            <person name="da Costa M.S."/>
            <person name="Rainey F.A."/>
            <person name="Moe W.M."/>
        </authorList>
    </citation>
    <scope>NUCLEOTIDE SEQUENCE [LARGE SCALE GENOMIC DNA]</scope>
    <source>
        <strain evidence="1 2">IP3-3</strain>
    </source>
</reference>
<keyword evidence="2" id="KW-1185">Reference proteome</keyword>
<dbReference type="OrthoDB" id="162929at2"/>
<organism evidence="1 2">
    <name type="scientific">Dehalogenimonas alkenigignens</name>
    <dbReference type="NCBI Taxonomy" id="1217799"/>
    <lineage>
        <taxon>Bacteria</taxon>
        <taxon>Bacillati</taxon>
        <taxon>Chloroflexota</taxon>
        <taxon>Dehalococcoidia</taxon>
        <taxon>Dehalococcoidales</taxon>
        <taxon>Dehalococcoidaceae</taxon>
        <taxon>Dehalogenimonas</taxon>
    </lineage>
</organism>
<proteinExistence type="predicted"/>
<name>A0A0W0GIY0_9CHLR</name>
<sequence>MGSKTVTLKVNGTDVALSFFVQTYFDHVLDGMATALESTCKAETMTVDAKDSRVTLVINGASVHLNEFVERIIFNTVQGMVSSLRGVTHLENFVIAIGPGK</sequence>
<evidence type="ECO:0000313" key="2">
    <source>
        <dbReference type="Proteomes" id="UP000053947"/>
    </source>
</evidence>
<dbReference type="Proteomes" id="UP000053947">
    <property type="component" value="Unassembled WGS sequence"/>
</dbReference>
<dbReference type="EMBL" id="LFDV01000002">
    <property type="protein sequence ID" value="KTB48509.1"/>
    <property type="molecule type" value="Genomic_DNA"/>
</dbReference>
<gene>
    <name evidence="1" type="ORF">DEALK_13550</name>
</gene>
<dbReference type="AlphaFoldDB" id="A0A0W0GIY0"/>
<protein>
    <submittedName>
        <fullName evidence="1">Uncharacterized protein</fullName>
    </submittedName>
</protein>